<dbReference type="Gene3D" id="3.30.379.10">
    <property type="entry name" value="Chitobiase/beta-hexosaminidase domain 2-like"/>
    <property type="match status" value="1"/>
</dbReference>
<evidence type="ECO:0000256" key="5">
    <source>
        <dbReference type="PIRSR" id="PIRSR625705-1"/>
    </source>
</evidence>
<dbReference type="GO" id="GO:0004563">
    <property type="term" value="F:beta-N-acetylhexosaminidase activity"/>
    <property type="evidence" value="ECO:0007669"/>
    <property type="project" value="UniProtKB-EC"/>
</dbReference>
<dbReference type="Proteomes" id="UP000236075">
    <property type="component" value="Unassembled WGS sequence"/>
</dbReference>
<evidence type="ECO:0000256" key="3">
    <source>
        <dbReference type="ARBA" id="ARBA00012663"/>
    </source>
</evidence>
<evidence type="ECO:0000313" key="8">
    <source>
        <dbReference type="Proteomes" id="UP000236075"/>
    </source>
</evidence>
<evidence type="ECO:0000256" key="2">
    <source>
        <dbReference type="ARBA" id="ARBA00006285"/>
    </source>
</evidence>
<dbReference type="GO" id="GO:0005975">
    <property type="term" value="P:carbohydrate metabolic process"/>
    <property type="evidence" value="ECO:0007669"/>
    <property type="project" value="InterPro"/>
</dbReference>
<gene>
    <name evidence="7" type="ORF">CXT95_00220</name>
</gene>
<evidence type="ECO:0000256" key="4">
    <source>
        <dbReference type="ARBA" id="ARBA00022801"/>
    </source>
</evidence>
<dbReference type="GO" id="GO:0016020">
    <property type="term" value="C:membrane"/>
    <property type="evidence" value="ECO:0007669"/>
    <property type="project" value="TreeGrafter"/>
</dbReference>
<evidence type="ECO:0000256" key="1">
    <source>
        <dbReference type="ARBA" id="ARBA00001231"/>
    </source>
</evidence>
<reference evidence="7 8" key="1">
    <citation type="journal article" date="2017" name="BMC Genomics">
        <title>Genome sequencing of 39 Akkermansia muciniphila isolates reveals its population structure, genomic and functional diverisity, and global distribution in mammalian gut microbiotas.</title>
        <authorList>
            <person name="Guo X."/>
            <person name="Li S."/>
            <person name="Zhang J."/>
            <person name="Wu F."/>
            <person name="Li X."/>
            <person name="Wu D."/>
            <person name="Zhang M."/>
            <person name="Ou Z."/>
            <person name="Jie Z."/>
            <person name="Yan Q."/>
            <person name="Li P."/>
            <person name="Yi J."/>
            <person name="Peng Y."/>
        </authorList>
    </citation>
    <scope>NUCLEOTIDE SEQUENCE [LARGE SCALE GENOMIC DNA]</scope>
    <source>
        <strain evidence="7 8">GP28</strain>
    </source>
</reference>
<organism evidence="7 8">
    <name type="scientific">Akkermansia muciniphila</name>
    <dbReference type="NCBI Taxonomy" id="239935"/>
    <lineage>
        <taxon>Bacteria</taxon>
        <taxon>Pseudomonadati</taxon>
        <taxon>Verrucomicrobiota</taxon>
        <taxon>Verrucomicrobiia</taxon>
        <taxon>Verrucomicrobiales</taxon>
        <taxon>Akkermansiaceae</taxon>
        <taxon>Akkermansia</taxon>
    </lineage>
</organism>
<comment type="catalytic activity">
    <reaction evidence="1">
        <text>Hydrolysis of terminal non-reducing N-acetyl-D-hexosamine residues in N-acetyl-beta-D-hexosaminides.</text>
        <dbReference type="EC" id="3.2.1.52"/>
    </reaction>
</comment>
<dbReference type="AlphaFoldDB" id="A0AAX0WRA3"/>
<accession>A0AAX0WRA3</accession>
<dbReference type="EC" id="3.2.1.52" evidence="3"/>
<dbReference type="CDD" id="cd06563">
    <property type="entry name" value="GH20_chitobiase-like"/>
    <property type="match status" value="1"/>
</dbReference>
<evidence type="ECO:0000313" key="7">
    <source>
        <dbReference type="EMBL" id="PND04896.1"/>
    </source>
</evidence>
<feature type="domain" description="Glycoside hydrolase family 20 catalytic" evidence="6">
    <location>
        <begin position="210"/>
        <end position="559"/>
    </location>
</feature>
<dbReference type="InterPro" id="IPR017853">
    <property type="entry name" value="GH"/>
</dbReference>
<evidence type="ECO:0000259" key="6">
    <source>
        <dbReference type="Pfam" id="PF00728"/>
    </source>
</evidence>
<comment type="similarity">
    <text evidence="2">Belongs to the glycosyl hydrolase 20 family.</text>
</comment>
<comment type="caution">
    <text evidence="7">The sequence shown here is derived from an EMBL/GenBank/DDBJ whole genome shotgun (WGS) entry which is preliminary data.</text>
</comment>
<protein>
    <recommendedName>
        <fullName evidence="3">beta-N-acetylhexosaminidase</fullName>
        <ecNumber evidence="3">3.2.1.52</ecNumber>
    </recommendedName>
</protein>
<dbReference type="InterPro" id="IPR025705">
    <property type="entry name" value="Beta_hexosaminidase_sua/sub"/>
</dbReference>
<proteinExistence type="inferred from homology"/>
<dbReference type="InterPro" id="IPR029018">
    <property type="entry name" value="Hex-like_dom2"/>
</dbReference>
<dbReference type="SUPFAM" id="SSF51445">
    <property type="entry name" value="(Trans)glycosidases"/>
    <property type="match status" value="1"/>
</dbReference>
<dbReference type="PANTHER" id="PTHR22600">
    <property type="entry name" value="BETA-HEXOSAMINIDASE"/>
    <property type="match status" value="1"/>
</dbReference>
<dbReference type="Pfam" id="PF00728">
    <property type="entry name" value="Glyco_hydro_20"/>
    <property type="match status" value="1"/>
</dbReference>
<dbReference type="PRINTS" id="PR00738">
    <property type="entry name" value="GLHYDRLASE20"/>
</dbReference>
<dbReference type="EMBL" id="PJLB01000004">
    <property type="protein sequence ID" value="PND04896.1"/>
    <property type="molecule type" value="Genomic_DNA"/>
</dbReference>
<name>A0AAX0WRA3_9BACT</name>
<keyword evidence="4" id="KW-0378">Hydrolase</keyword>
<dbReference type="SUPFAM" id="SSF55545">
    <property type="entry name" value="beta-N-acetylhexosaminidase-like domain"/>
    <property type="match status" value="1"/>
</dbReference>
<dbReference type="GO" id="GO:0030203">
    <property type="term" value="P:glycosaminoglycan metabolic process"/>
    <property type="evidence" value="ECO:0007669"/>
    <property type="project" value="TreeGrafter"/>
</dbReference>
<dbReference type="InterPro" id="IPR015883">
    <property type="entry name" value="Glyco_hydro_20_cat"/>
</dbReference>
<feature type="active site" description="Proton donor" evidence="5">
    <location>
        <position position="392"/>
    </location>
</feature>
<dbReference type="Gene3D" id="3.20.20.80">
    <property type="entry name" value="Glycosidases"/>
    <property type="match status" value="1"/>
</dbReference>
<dbReference type="PANTHER" id="PTHR22600:SF57">
    <property type="entry name" value="BETA-N-ACETYLHEXOSAMINIDASE"/>
    <property type="match status" value="1"/>
</dbReference>
<sequence length="593" mass="66098">MNVKKDGIRQARLNMAAPLPSGTQGSEGKLLPLKEETRVGRTSGMMNKGCCFRLAAWLALSGLPGAGMAEMLPAEEVLLPAPSACRSDRAAVAHLPLRLAVYAPEKDVPVVEALLNVLNAQGVLSGLSITRDKASADAVCSVEGTPSGTGEGYEARLKRDVEGRGILHLKAAAPQGLFYAWQSMVQILSANRTGEGFSVPVFSLRDDPRFEWRGLMLDVSRHFFTMAEVKRMVDTMSLFKLNRLHLHLTDGPGWCLEIKKYPLLTSMSAWRVPLADGEWNWQEVKLAIQEHDPEATYGGFYTQEQMKEIIDYARSRQVTVVPEIDLPGHSYAAMHAYGDLICDGVDFPVEGKKGRDAVCMGRPETLRFVKDVVDELKAVFPPGSPIHLGHDEVSAEAWKKCRYCQNRLKNLREKDLKALGRDFLQQIADYVRKDGYDAIVWDEAGELEADKHILVMAWRGNGFAAAAARKGHPVILAPCSHFYFDYYQSAASTEPKAVGGLIPLKQVYGYELPELSPEEAARVRGLQANIWTEYLYNMGLVEYMAWPRALALSERAWSDCDPRDYKSFRSRASRALKILEKLAVKYRPMDEED</sequence>